<organism evidence="1 2">
    <name type="scientific">Araneus ventricosus</name>
    <name type="common">Orbweaver spider</name>
    <name type="synonym">Epeira ventricosa</name>
    <dbReference type="NCBI Taxonomy" id="182803"/>
    <lineage>
        <taxon>Eukaryota</taxon>
        <taxon>Metazoa</taxon>
        <taxon>Ecdysozoa</taxon>
        <taxon>Arthropoda</taxon>
        <taxon>Chelicerata</taxon>
        <taxon>Arachnida</taxon>
        <taxon>Araneae</taxon>
        <taxon>Araneomorphae</taxon>
        <taxon>Entelegynae</taxon>
        <taxon>Araneoidea</taxon>
        <taxon>Araneidae</taxon>
        <taxon>Araneus</taxon>
    </lineage>
</organism>
<proteinExistence type="predicted"/>
<evidence type="ECO:0000313" key="1">
    <source>
        <dbReference type="EMBL" id="GBL65229.1"/>
    </source>
</evidence>
<comment type="caution">
    <text evidence="1">The sequence shown here is derived from an EMBL/GenBank/DDBJ whole genome shotgun (WGS) entry which is preliminary data.</text>
</comment>
<protein>
    <submittedName>
        <fullName evidence="1">Uncharacterized protein</fullName>
    </submittedName>
</protein>
<gene>
    <name evidence="1" type="ORF">AVEN_10697_1</name>
</gene>
<dbReference type="EMBL" id="BGPR01077343">
    <property type="protein sequence ID" value="GBL65229.1"/>
    <property type="molecule type" value="Genomic_DNA"/>
</dbReference>
<evidence type="ECO:0000313" key="2">
    <source>
        <dbReference type="Proteomes" id="UP000499080"/>
    </source>
</evidence>
<reference evidence="1 2" key="1">
    <citation type="journal article" date="2019" name="Sci. Rep.">
        <title>Orb-weaving spider Araneus ventricosus genome elucidates the spidroin gene catalogue.</title>
        <authorList>
            <person name="Kono N."/>
            <person name="Nakamura H."/>
            <person name="Ohtoshi R."/>
            <person name="Moran D.A.P."/>
            <person name="Shinohara A."/>
            <person name="Yoshida Y."/>
            <person name="Fujiwara M."/>
            <person name="Mori M."/>
            <person name="Tomita M."/>
            <person name="Arakawa K."/>
        </authorList>
    </citation>
    <scope>NUCLEOTIDE SEQUENCE [LARGE SCALE GENOMIC DNA]</scope>
</reference>
<feature type="non-terminal residue" evidence="1">
    <location>
        <position position="42"/>
    </location>
</feature>
<name>A0A4Y1ZSU9_ARAVE</name>
<dbReference type="Proteomes" id="UP000499080">
    <property type="component" value="Unassembled WGS sequence"/>
</dbReference>
<dbReference type="AlphaFoldDB" id="A0A4Y1ZSU9"/>
<sequence>MGADPKISDGNQMTRLALHENLQSSIPHQRSMLDLDEFNVHQ</sequence>
<keyword evidence="2" id="KW-1185">Reference proteome</keyword>
<accession>A0A4Y1ZSU9</accession>